<evidence type="ECO:0000313" key="3">
    <source>
        <dbReference type="Proteomes" id="UP000515163"/>
    </source>
</evidence>
<sequence>MNAIRLCKGNTGILFRQFKRYSASTLFGRQFKADGGCDFVNIPKQNARHEKISLLEFVKNFEEKSLKEPDVHHDIPKSWTKANRRGGVSSILQNSRPQILGSTRQQIEGRLSLLESVGITGKDALLIATELPSHFELPVSNFRVIGALLNSLGCNLPKLIIKAPYIFGLDSKALETNVQHLQSIGIPNKVIGQAVDINPLIIIYPLSDHASRTIQLLLSSCEFDEGNAADGHFSDFRKVDRNEFALRLLRQPFDGIREQGFLGENFKQVAKFLYEIQVSPCLMVLNNPRFFQADIEQLHQALEFFTGRPLLFETELIQKMMVSKSEVFLHFERKVFEERLELLKGILKTPRQLYLLLQKYFFFQGEEMNLEHNIEILKKYNFQNEQIANILTSKDFFVSQENDIEAKVKLLLSVEGITVDQIADNSFCLLKSLTSLQNRIKFATEVKPEILTDLNMEMIFATEDEEFITLICKSTVEKYQELTGEEVSTKKIPAMQQKRRKKNVT</sequence>
<dbReference type="OrthoDB" id="637682at2759"/>
<comment type="similarity">
    <text evidence="1">Belongs to the mTERF family.</text>
</comment>
<keyword evidence="2" id="KW-0809">Transit peptide</keyword>
<dbReference type="InParanoid" id="A0A6P8HDQ0"/>
<accession>A0A6P8HDQ0</accession>
<evidence type="ECO:0000313" key="4">
    <source>
        <dbReference type="RefSeq" id="XP_031554549.1"/>
    </source>
</evidence>
<dbReference type="PANTHER" id="PTHR15437">
    <property type="entry name" value="TRANSCRIPTION TERMINATION FACTOR, MITOCHONDRIAL"/>
    <property type="match status" value="1"/>
</dbReference>
<proteinExistence type="inferred from homology"/>
<dbReference type="Proteomes" id="UP000515163">
    <property type="component" value="Unplaced"/>
</dbReference>
<dbReference type="GeneID" id="116291518"/>
<evidence type="ECO:0000256" key="2">
    <source>
        <dbReference type="ARBA" id="ARBA00022946"/>
    </source>
</evidence>
<dbReference type="KEGG" id="aten:116291518"/>
<protein>
    <submittedName>
        <fullName evidence="4">Uncharacterized protein LOC116291518</fullName>
    </submittedName>
</protein>
<dbReference type="AlphaFoldDB" id="A0A6P8HDQ0"/>
<reference evidence="4" key="1">
    <citation type="submission" date="2025-08" db="UniProtKB">
        <authorList>
            <consortium name="RefSeq"/>
        </authorList>
    </citation>
    <scope>IDENTIFICATION</scope>
    <source>
        <tissue evidence="4">Tentacle</tissue>
    </source>
</reference>
<name>A0A6P8HDQ0_ACTTE</name>
<organism evidence="3 4">
    <name type="scientific">Actinia tenebrosa</name>
    <name type="common">Australian red waratah sea anemone</name>
    <dbReference type="NCBI Taxonomy" id="6105"/>
    <lineage>
        <taxon>Eukaryota</taxon>
        <taxon>Metazoa</taxon>
        <taxon>Cnidaria</taxon>
        <taxon>Anthozoa</taxon>
        <taxon>Hexacorallia</taxon>
        <taxon>Actiniaria</taxon>
        <taxon>Actiniidae</taxon>
        <taxon>Actinia</taxon>
    </lineage>
</organism>
<dbReference type="InterPro" id="IPR003690">
    <property type="entry name" value="MTERF"/>
</dbReference>
<dbReference type="InterPro" id="IPR038538">
    <property type="entry name" value="MTERF_sf"/>
</dbReference>
<dbReference type="PANTHER" id="PTHR15437:SF6">
    <property type="entry name" value="TRANSCRIPTION TERMINATION FACTOR, MITOCHONDRIAL"/>
    <property type="match status" value="1"/>
</dbReference>
<evidence type="ECO:0000256" key="1">
    <source>
        <dbReference type="ARBA" id="ARBA00007692"/>
    </source>
</evidence>
<keyword evidence="3" id="KW-1185">Reference proteome</keyword>
<gene>
    <name evidence="4" type="primary">LOC116291518</name>
</gene>
<dbReference type="RefSeq" id="XP_031554549.1">
    <property type="nucleotide sequence ID" value="XM_031698689.1"/>
</dbReference>
<dbReference type="GO" id="GO:0006393">
    <property type="term" value="P:termination of mitochondrial transcription"/>
    <property type="evidence" value="ECO:0007669"/>
    <property type="project" value="TreeGrafter"/>
</dbReference>
<dbReference type="Gene3D" id="1.25.70.10">
    <property type="entry name" value="Transcription termination factor 3, mitochondrial"/>
    <property type="match status" value="2"/>
</dbReference>
<dbReference type="GO" id="GO:0003676">
    <property type="term" value="F:nucleic acid binding"/>
    <property type="evidence" value="ECO:0007669"/>
    <property type="project" value="InterPro"/>
</dbReference>
<dbReference type="GO" id="GO:0005759">
    <property type="term" value="C:mitochondrial matrix"/>
    <property type="evidence" value="ECO:0007669"/>
    <property type="project" value="TreeGrafter"/>
</dbReference>
<dbReference type="SMART" id="SM00733">
    <property type="entry name" value="Mterf"/>
    <property type="match status" value="5"/>
</dbReference>